<keyword evidence="12 14" id="KW-0067">ATP-binding</keyword>
<dbReference type="EC" id="2.7.1.156" evidence="14"/>
<dbReference type="EC" id="2.7.7.62" evidence="14"/>
<comment type="function">
    <text evidence="4 14">Catalyzes ATP-dependent phosphorylation of adenosylcobinamide and addition of GMP to adenosylcobinamide phosphate.</text>
</comment>
<dbReference type="GO" id="GO:0005524">
    <property type="term" value="F:ATP binding"/>
    <property type="evidence" value="ECO:0007669"/>
    <property type="project" value="UniProtKB-UniRule"/>
</dbReference>
<evidence type="ECO:0000256" key="8">
    <source>
        <dbReference type="ARBA" id="ARBA00022573"/>
    </source>
</evidence>
<reference evidence="17" key="2">
    <citation type="submission" date="2020-09" db="EMBL/GenBank/DDBJ databases">
        <authorList>
            <person name="Sun Q."/>
            <person name="Ohkuma M."/>
        </authorList>
    </citation>
    <scope>NUCLEOTIDE SEQUENCE</scope>
    <source>
        <strain evidence="17">JCM 30804</strain>
    </source>
</reference>
<comment type="catalytic activity">
    <reaction evidence="2 14">
        <text>adenosylcob(III)inamide phosphate + GTP + H(+) = adenosylcob(III)inamide-GDP + diphosphate</text>
        <dbReference type="Rhea" id="RHEA:22712"/>
        <dbReference type="ChEBI" id="CHEBI:15378"/>
        <dbReference type="ChEBI" id="CHEBI:33019"/>
        <dbReference type="ChEBI" id="CHEBI:37565"/>
        <dbReference type="ChEBI" id="CHEBI:58502"/>
        <dbReference type="ChEBI" id="CHEBI:60487"/>
        <dbReference type="EC" id="2.7.7.62"/>
    </reaction>
</comment>
<accession>A0A917JMS2</accession>
<gene>
    <name evidence="17" type="primary">cobU</name>
    <name evidence="17" type="ORF">GCM10009332_13970</name>
</gene>
<evidence type="ECO:0000313" key="17">
    <source>
        <dbReference type="EMBL" id="GGI77796.1"/>
    </source>
</evidence>
<dbReference type="PANTHER" id="PTHR34848">
    <property type="match status" value="1"/>
</dbReference>
<feature type="binding site" evidence="16">
    <location>
        <position position="95"/>
    </location>
    <ligand>
        <name>GTP</name>
        <dbReference type="ChEBI" id="CHEBI:37565"/>
    </ligand>
</feature>
<comment type="catalytic activity">
    <reaction evidence="3">
        <text>adenosylcob(III)inamide + GTP = adenosylcob(III)inamide phosphate + GDP + H(+)</text>
        <dbReference type="Rhea" id="RHEA:15765"/>
        <dbReference type="ChEBI" id="CHEBI:2480"/>
        <dbReference type="ChEBI" id="CHEBI:15378"/>
        <dbReference type="ChEBI" id="CHEBI:37565"/>
        <dbReference type="ChEBI" id="CHEBI:58189"/>
        <dbReference type="ChEBI" id="CHEBI:58502"/>
        <dbReference type="EC" id="2.7.1.156"/>
    </reaction>
</comment>
<dbReference type="NCBIfam" id="NF004469">
    <property type="entry name" value="PRK05800.1"/>
    <property type="match status" value="1"/>
</dbReference>
<feature type="binding site" evidence="16">
    <location>
        <begin position="7"/>
        <end position="14"/>
    </location>
    <ligand>
        <name>GTP</name>
        <dbReference type="ChEBI" id="CHEBI:37565"/>
    </ligand>
</feature>
<dbReference type="Gene3D" id="3.40.50.300">
    <property type="entry name" value="P-loop containing nucleotide triphosphate hydrolases"/>
    <property type="match status" value="1"/>
</dbReference>
<dbReference type="InterPro" id="IPR003203">
    <property type="entry name" value="CobU/CobP"/>
</dbReference>
<keyword evidence="11 14" id="KW-0418">Kinase</keyword>
<protein>
    <recommendedName>
        <fullName evidence="14">Bifunctional adenosylcobalamin biosynthesis protein</fullName>
        <ecNumber evidence="14">2.7.1.156</ecNumber>
        <ecNumber evidence="14">2.7.7.62</ecNumber>
    </recommendedName>
</protein>
<comment type="catalytic activity">
    <reaction evidence="1 14">
        <text>adenosylcob(III)inamide + ATP = adenosylcob(III)inamide phosphate + ADP + H(+)</text>
        <dbReference type="Rhea" id="RHEA:15769"/>
        <dbReference type="ChEBI" id="CHEBI:2480"/>
        <dbReference type="ChEBI" id="CHEBI:15378"/>
        <dbReference type="ChEBI" id="CHEBI:30616"/>
        <dbReference type="ChEBI" id="CHEBI:58502"/>
        <dbReference type="ChEBI" id="CHEBI:456216"/>
        <dbReference type="EC" id="2.7.1.156"/>
    </reaction>
</comment>
<dbReference type="RefSeq" id="WP_188919292.1">
    <property type="nucleotide sequence ID" value="NZ_BMPZ01000003.1"/>
</dbReference>
<evidence type="ECO:0000256" key="7">
    <source>
        <dbReference type="ARBA" id="ARBA00007490"/>
    </source>
</evidence>
<feature type="active site" description="GMP-histidine intermediate" evidence="15">
    <location>
        <position position="58"/>
    </location>
</feature>
<dbReference type="SUPFAM" id="SSF52540">
    <property type="entry name" value="P-loop containing nucleoside triphosphate hydrolases"/>
    <property type="match status" value="1"/>
</dbReference>
<evidence type="ECO:0000256" key="15">
    <source>
        <dbReference type="PIRSR" id="PIRSR006135-1"/>
    </source>
</evidence>
<evidence type="ECO:0000256" key="12">
    <source>
        <dbReference type="ARBA" id="ARBA00022840"/>
    </source>
</evidence>
<dbReference type="EMBL" id="BMPZ01000003">
    <property type="protein sequence ID" value="GGI77796.1"/>
    <property type="molecule type" value="Genomic_DNA"/>
</dbReference>
<name>A0A917JMS2_9GAMM</name>
<dbReference type="GO" id="GO:0009236">
    <property type="term" value="P:cobalamin biosynthetic process"/>
    <property type="evidence" value="ECO:0007669"/>
    <property type="project" value="UniProtKB-UniRule"/>
</dbReference>
<evidence type="ECO:0000256" key="14">
    <source>
        <dbReference type="PIRNR" id="PIRNR006135"/>
    </source>
</evidence>
<keyword evidence="9 14" id="KW-0808">Transferase</keyword>
<keyword evidence="18" id="KW-1185">Reference proteome</keyword>
<comment type="pathway">
    <text evidence="6 14">Cofactor biosynthesis; adenosylcobalamin biosynthesis; adenosylcobalamin from cob(II)yrinate a,c-diamide: step 5/7.</text>
</comment>
<dbReference type="InterPro" id="IPR027417">
    <property type="entry name" value="P-loop_NTPase"/>
</dbReference>
<evidence type="ECO:0000256" key="16">
    <source>
        <dbReference type="PIRSR" id="PIRSR006135-2"/>
    </source>
</evidence>
<evidence type="ECO:0000256" key="4">
    <source>
        <dbReference type="ARBA" id="ARBA00003889"/>
    </source>
</evidence>
<dbReference type="AlphaFoldDB" id="A0A917JMS2"/>
<evidence type="ECO:0000256" key="3">
    <source>
        <dbReference type="ARBA" id="ARBA00001522"/>
    </source>
</evidence>
<reference evidence="17" key="1">
    <citation type="journal article" date="2014" name="Int. J. Syst. Evol. Microbiol.">
        <title>Complete genome sequence of Corynebacterium casei LMG S-19264T (=DSM 44701T), isolated from a smear-ripened cheese.</title>
        <authorList>
            <consortium name="US DOE Joint Genome Institute (JGI-PGF)"/>
            <person name="Walter F."/>
            <person name="Albersmeier A."/>
            <person name="Kalinowski J."/>
            <person name="Ruckert C."/>
        </authorList>
    </citation>
    <scope>NUCLEOTIDE SEQUENCE</scope>
    <source>
        <strain evidence="17">JCM 30804</strain>
    </source>
</reference>
<dbReference type="CDD" id="cd00544">
    <property type="entry name" value="CobU"/>
    <property type="match status" value="1"/>
</dbReference>
<evidence type="ECO:0000256" key="5">
    <source>
        <dbReference type="ARBA" id="ARBA00004692"/>
    </source>
</evidence>
<dbReference type="GO" id="GO:0043752">
    <property type="term" value="F:adenosylcobinamide kinase activity"/>
    <property type="evidence" value="ECO:0007669"/>
    <property type="project" value="UniProtKB-EC"/>
</dbReference>
<evidence type="ECO:0000256" key="6">
    <source>
        <dbReference type="ARBA" id="ARBA00005159"/>
    </source>
</evidence>
<dbReference type="Pfam" id="PF02283">
    <property type="entry name" value="CobU"/>
    <property type="match status" value="1"/>
</dbReference>
<feature type="binding site" evidence="16">
    <location>
        <position position="73"/>
    </location>
    <ligand>
        <name>GTP</name>
        <dbReference type="ChEBI" id="CHEBI:37565"/>
    </ligand>
</feature>
<proteinExistence type="inferred from homology"/>
<sequence length="205" mass="23037">MITLVLGGARSGKSRYAESFVQQLVQSQQASNQPNFQCVYIATAQGLDAEMRQRIAHHQTARAEQTITWQTVEQPRNLAEAIEQHSSDDTVILVECLSLWLSNELLAELEPSHVIEQEFNEETLWQEPPCDMVPVWQPARSRLMQAIESHRGHLILVSNEVGQGVVPLGEINRRYVDEAGWLHQDIAAQADRVVLVTAGIPQILK</sequence>
<comment type="similarity">
    <text evidence="7 14">Belongs to the CobU/CobP family.</text>
</comment>
<dbReference type="GO" id="GO:0008820">
    <property type="term" value="F:cobinamide phosphate guanylyltransferase activity"/>
    <property type="evidence" value="ECO:0007669"/>
    <property type="project" value="UniProtKB-UniRule"/>
</dbReference>
<keyword evidence="17" id="KW-0548">Nucleotidyltransferase</keyword>
<evidence type="ECO:0000256" key="11">
    <source>
        <dbReference type="ARBA" id="ARBA00022777"/>
    </source>
</evidence>
<evidence type="ECO:0000256" key="1">
    <source>
        <dbReference type="ARBA" id="ARBA00000312"/>
    </source>
</evidence>
<dbReference type="PIRSF" id="PIRSF006135">
    <property type="entry name" value="CobU"/>
    <property type="match status" value="1"/>
</dbReference>
<dbReference type="GO" id="GO:0005525">
    <property type="term" value="F:GTP binding"/>
    <property type="evidence" value="ECO:0007669"/>
    <property type="project" value="UniProtKB-UniRule"/>
</dbReference>
<evidence type="ECO:0000313" key="18">
    <source>
        <dbReference type="Proteomes" id="UP000613743"/>
    </source>
</evidence>
<feature type="binding site" evidence="16">
    <location>
        <begin position="42"/>
        <end position="44"/>
    </location>
    <ligand>
        <name>GTP</name>
        <dbReference type="ChEBI" id="CHEBI:37565"/>
    </ligand>
</feature>
<dbReference type="PANTHER" id="PTHR34848:SF1">
    <property type="entry name" value="BIFUNCTIONAL ADENOSYLCOBALAMIN BIOSYNTHESIS PROTEIN COBU"/>
    <property type="match status" value="1"/>
</dbReference>
<evidence type="ECO:0000256" key="13">
    <source>
        <dbReference type="ARBA" id="ARBA00023134"/>
    </source>
</evidence>
<dbReference type="Proteomes" id="UP000613743">
    <property type="component" value="Unassembled WGS sequence"/>
</dbReference>
<evidence type="ECO:0000256" key="2">
    <source>
        <dbReference type="ARBA" id="ARBA00000711"/>
    </source>
</evidence>
<comment type="pathway">
    <text evidence="5 14">Cofactor biosynthesis; adenosylcobalamin biosynthesis; adenosylcobalamin from cob(II)yrinate a,c-diamide: step 6/7.</text>
</comment>
<keyword evidence="8 14" id="KW-0169">Cobalamin biosynthesis</keyword>
<organism evidence="17 18">
    <name type="scientific">Shewanella gelidii</name>
    <dbReference type="NCBI Taxonomy" id="1642821"/>
    <lineage>
        <taxon>Bacteria</taxon>
        <taxon>Pseudomonadati</taxon>
        <taxon>Pseudomonadota</taxon>
        <taxon>Gammaproteobacteria</taxon>
        <taxon>Alteromonadales</taxon>
        <taxon>Shewanellaceae</taxon>
        <taxon>Shewanella</taxon>
    </lineage>
</organism>
<evidence type="ECO:0000256" key="10">
    <source>
        <dbReference type="ARBA" id="ARBA00022741"/>
    </source>
</evidence>
<comment type="caution">
    <text evidence="17">The sequence shown here is derived from an EMBL/GenBank/DDBJ whole genome shotgun (WGS) entry which is preliminary data.</text>
</comment>
<keyword evidence="10 14" id="KW-0547">Nucleotide-binding</keyword>
<keyword evidence="13 14" id="KW-0342">GTP-binding</keyword>
<evidence type="ECO:0000256" key="9">
    <source>
        <dbReference type="ARBA" id="ARBA00022679"/>
    </source>
</evidence>